<accession>A0A432MF58</accession>
<gene>
    <name evidence="1" type="ORF">TsocGM_20145</name>
</gene>
<dbReference type="RefSeq" id="WP_126727262.1">
    <property type="nucleotide sequence ID" value="NZ_RYZH01000048.1"/>
</dbReference>
<organism evidence="1 2">
    <name type="scientific">Tautonia sociabilis</name>
    <dbReference type="NCBI Taxonomy" id="2080755"/>
    <lineage>
        <taxon>Bacteria</taxon>
        <taxon>Pseudomonadati</taxon>
        <taxon>Planctomycetota</taxon>
        <taxon>Planctomycetia</taxon>
        <taxon>Isosphaerales</taxon>
        <taxon>Isosphaeraceae</taxon>
        <taxon>Tautonia</taxon>
    </lineage>
</organism>
<sequence length="111" mass="12537">MATPAQLAAFLASLRASDRVTPLAEDDDSEAVRLRLINAEPGQIIAVDEETYWEFLEVLPPRWQAGGQFCFAEGSEAFIYFWRTGEEHFARRLTDEETDTVCRLAPASRDL</sequence>
<dbReference type="EMBL" id="RYZH01000048">
    <property type="protein sequence ID" value="RUL84589.1"/>
    <property type="molecule type" value="Genomic_DNA"/>
</dbReference>
<evidence type="ECO:0000313" key="1">
    <source>
        <dbReference type="EMBL" id="RUL84589.1"/>
    </source>
</evidence>
<reference evidence="1 2" key="2">
    <citation type="submission" date="2019-01" db="EMBL/GenBank/DDBJ databases">
        <title>Tautonia sociabilis, a novel thermotolerant planctomycete of Isosphaeraceae family, isolated from a 4000 m deep subterranean habitat.</title>
        <authorList>
            <person name="Kovaleva O.L."/>
            <person name="Elcheninov A.G."/>
            <person name="Van Heerden E."/>
            <person name="Toshchakov S.V."/>
            <person name="Novikov A."/>
            <person name="Bonch-Osmolovskaya E.A."/>
            <person name="Kublanov I.V."/>
        </authorList>
    </citation>
    <scope>NUCLEOTIDE SEQUENCE [LARGE SCALE GENOMIC DNA]</scope>
    <source>
        <strain evidence="1 2">GM2012</strain>
    </source>
</reference>
<keyword evidence="2" id="KW-1185">Reference proteome</keyword>
<evidence type="ECO:0000313" key="2">
    <source>
        <dbReference type="Proteomes" id="UP000280296"/>
    </source>
</evidence>
<dbReference type="Proteomes" id="UP000280296">
    <property type="component" value="Unassembled WGS sequence"/>
</dbReference>
<comment type="caution">
    <text evidence="1">The sequence shown here is derived from an EMBL/GenBank/DDBJ whole genome shotgun (WGS) entry which is preliminary data.</text>
</comment>
<protein>
    <submittedName>
        <fullName evidence="1">Uncharacterized protein</fullName>
    </submittedName>
</protein>
<name>A0A432MF58_9BACT</name>
<proteinExistence type="predicted"/>
<reference evidence="1 2" key="1">
    <citation type="submission" date="2018-12" db="EMBL/GenBank/DDBJ databases">
        <authorList>
            <person name="Toschakov S.V."/>
        </authorList>
    </citation>
    <scope>NUCLEOTIDE SEQUENCE [LARGE SCALE GENOMIC DNA]</scope>
    <source>
        <strain evidence="1 2">GM2012</strain>
    </source>
</reference>
<dbReference type="AlphaFoldDB" id="A0A432MF58"/>